<accession>A0A8X8W5N4</accession>
<dbReference type="Proteomes" id="UP000298416">
    <property type="component" value="Unassembled WGS sequence"/>
</dbReference>
<comment type="caution">
    <text evidence="1">The sequence shown here is derived from an EMBL/GenBank/DDBJ whole genome shotgun (WGS) entry which is preliminary data.</text>
</comment>
<proteinExistence type="predicted"/>
<protein>
    <submittedName>
        <fullName evidence="1">Uncharacterized protein</fullName>
    </submittedName>
</protein>
<name>A0A8X8W5N4_SALSN</name>
<dbReference type="EMBL" id="PNBA02000020">
    <property type="protein sequence ID" value="KAG6388747.1"/>
    <property type="molecule type" value="Genomic_DNA"/>
</dbReference>
<organism evidence="1">
    <name type="scientific">Salvia splendens</name>
    <name type="common">Scarlet sage</name>
    <dbReference type="NCBI Taxonomy" id="180675"/>
    <lineage>
        <taxon>Eukaryota</taxon>
        <taxon>Viridiplantae</taxon>
        <taxon>Streptophyta</taxon>
        <taxon>Embryophyta</taxon>
        <taxon>Tracheophyta</taxon>
        <taxon>Spermatophyta</taxon>
        <taxon>Magnoliopsida</taxon>
        <taxon>eudicotyledons</taxon>
        <taxon>Gunneridae</taxon>
        <taxon>Pentapetalae</taxon>
        <taxon>asterids</taxon>
        <taxon>lamiids</taxon>
        <taxon>Lamiales</taxon>
        <taxon>Lamiaceae</taxon>
        <taxon>Nepetoideae</taxon>
        <taxon>Mentheae</taxon>
        <taxon>Salviinae</taxon>
        <taxon>Salvia</taxon>
        <taxon>Salvia subgen. Calosphace</taxon>
        <taxon>core Calosphace</taxon>
    </lineage>
</organism>
<dbReference type="AlphaFoldDB" id="A0A8X8W5N4"/>
<dbReference type="InterPro" id="IPR032675">
    <property type="entry name" value="LRR_dom_sf"/>
</dbReference>
<dbReference type="SUPFAM" id="SSF52058">
    <property type="entry name" value="L domain-like"/>
    <property type="match status" value="1"/>
</dbReference>
<keyword evidence="2" id="KW-1185">Reference proteome</keyword>
<reference evidence="1" key="2">
    <citation type="submission" date="2020-08" db="EMBL/GenBank/DDBJ databases">
        <title>Plant Genome Project.</title>
        <authorList>
            <person name="Zhang R.-G."/>
        </authorList>
    </citation>
    <scope>NUCLEOTIDE SEQUENCE</scope>
    <source>
        <strain evidence="1">Huo1</strain>
        <tissue evidence="1">Leaf</tissue>
    </source>
</reference>
<gene>
    <name evidence="1" type="ORF">SASPL_150179</name>
</gene>
<evidence type="ECO:0000313" key="2">
    <source>
        <dbReference type="Proteomes" id="UP000298416"/>
    </source>
</evidence>
<dbReference type="Gene3D" id="3.80.10.10">
    <property type="entry name" value="Ribonuclease Inhibitor"/>
    <property type="match status" value="1"/>
</dbReference>
<sequence>MILEVAVSNKAHTQTVVLKGILSCYLPTSKNAVIPEEIGNLSQLETLSIPASSLTRNIPSSVFNISSLKFIDLSNNSLSGKYQLS</sequence>
<reference evidence="1" key="1">
    <citation type="submission" date="2018-01" db="EMBL/GenBank/DDBJ databases">
        <authorList>
            <person name="Mao J.F."/>
        </authorList>
    </citation>
    <scope>NUCLEOTIDE SEQUENCE</scope>
    <source>
        <strain evidence="1">Huo1</strain>
        <tissue evidence="1">Leaf</tissue>
    </source>
</reference>
<evidence type="ECO:0000313" key="1">
    <source>
        <dbReference type="EMBL" id="KAG6388747.1"/>
    </source>
</evidence>